<organism evidence="2 3">
    <name type="scientific">Mycena pura</name>
    <dbReference type="NCBI Taxonomy" id="153505"/>
    <lineage>
        <taxon>Eukaryota</taxon>
        <taxon>Fungi</taxon>
        <taxon>Dikarya</taxon>
        <taxon>Basidiomycota</taxon>
        <taxon>Agaricomycotina</taxon>
        <taxon>Agaricomycetes</taxon>
        <taxon>Agaricomycetidae</taxon>
        <taxon>Agaricales</taxon>
        <taxon>Marasmiineae</taxon>
        <taxon>Mycenaceae</taxon>
        <taxon>Mycena</taxon>
    </lineage>
</organism>
<dbReference type="AlphaFoldDB" id="A0AAD6UPQ1"/>
<feature type="region of interest" description="Disordered" evidence="1">
    <location>
        <begin position="113"/>
        <end position="139"/>
    </location>
</feature>
<accession>A0AAD6UPQ1</accession>
<dbReference type="EMBL" id="JARJCW010000171">
    <property type="protein sequence ID" value="KAJ7189624.1"/>
    <property type="molecule type" value="Genomic_DNA"/>
</dbReference>
<evidence type="ECO:0000313" key="2">
    <source>
        <dbReference type="EMBL" id="KAJ7189624.1"/>
    </source>
</evidence>
<evidence type="ECO:0000256" key="1">
    <source>
        <dbReference type="SAM" id="MobiDB-lite"/>
    </source>
</evidence>
<name>A0AAD6UPQ1_9AGAR</name>
<feature type="compositionally biased region" description="Polar residues" evidence="1">
    <location>
        <begin position="87"/>
        <end position="96"/>
    </location>
</feature>
<evidence type="ECO:0000313" key="3">
    <source>
        <dbReference type="Proteomes" id="UP001219525"/>
    </source>
</evidence>
<protein>
    <submittedName>
        <fullName evidence="2">Uncharacterized protein</fullName>
    </submittedName>
</protein>
<proteinExistence type="predicted"/>
<sequence>MTTEPRLYATRAVTRAGLVPAPRSPRDTPRPPSSPSSPAGADSGDAGTPKSRPVTPELLYSNVVAGSLDSSEERGDSLARSAGQGVQVGSTNSSVSDVPLLTRDVDFGTRELLDDSAAGHGRPGSCSSGPDARGQGEPG</sequence>
<gene>
    <name evidence="2" type="ORF">GGX14DRAFT_408666</name>
</gene>
<keyword evidence="3" id="KW-1185">Reference proteome</keyword>
<feature type="region of interest" description="Disordered" evidence="1">
    <location>
        <begin position="1"/>
        <end position="99"/>
    </location>
</feature>
<comment type="caution">
    <text evidence="2">The sequence shown here is derived from an EMBL/GenBank/DDBJ whole genome shotgun (WGS) entry which is preliminary data.</text>
</comment>
<reference evidence="2" key="1">
    <citation type="submission" date="2023-03" db="EMBL/GenBank/DDBJ databases">
        <title>Massive genome expansion in bonnet fungi (Mycena s.s.) driven by repeated elements and novel gene families across ecological guilds.</title>
        <authorList>
            <consortium name="Lawrence Berkeley National Laboratory"/>
            <person name="Harder C.B."/>
            <person name="Miyauchi S."/>
            <person name="Viragh M."/>
            <person name="Kuo A."/>
            <person name="Thoen E."/>
            <person name="Andreopoulos B."/>
            <person name="Lu D."/>
            <person name="Skrede I."/>
            <person name="Drula E."/>
            <person name="Henrissat B."/>
            <person name="Morin E."/>
            <person name="Kohler A."/>
            <person name="Barry K."/>
            <person name="LaButti K."/>
            <person name="Morin E."/>
            <person name="Salamov A."/>
            <person name="Lipzen A."/>
            <person name="Mereny Z."/>
            <person name="Hegedus B."/>
            <person name="Baldrian P."/>
            <person name="Stursova M."/>
            <person name="Weitz H."/>
            <person name="Taylor A."/>
            <person name="Grigoriev I.V."/>
            <person name="Nagy L.G."/>
            <person name="Martin F."/>
            <person name="Kauserud H."/>
        </authorList>
    </citation>
    <scope>NUCLEOTIDE SEQUENCE</scope>
    <source>
        <strain evidence="2">9144</strain>
    </source>
</reference>
<feature type="compositionally biased region" description="Low complexity" evidence="1">
    <location>
        <begin position="36"/>
        <end position="49"/>
    </location>
</feature>
<dbReference type="Proteomes" id="UP001219525">
    <property type="component" value="Unassembled WGS sequence"/>
</dbReference>